<evidence type="ECO:0000256" key="1">
    <source>
        <dbReference type="SAM" id="Phobius"/>
    </source>
</evidence>
<evidence type="ECO:0008006" key="4">
    <source>
        <dbReference type="Google" id="ProtNLM"/>
    </source>
</evidence>
<dbReference type="EMBL" id="CP036279">
    <property type="protein sequence ID" value="QDU61379.1"/>
    <property type="molecule type" value="Genomic_DNA"/>
</dbReference>
<evidence type="ECO:0000313" key="3">
    <source>
        <dbReference type="Proteomes" id="UP000317093"/>
    </source>
</evidence>
<dbReference type="Proteomes" id="UP000317093">
    <property type="component" value="Chromosome"/>
</dbReference>
<dbReference type="AlphaFoldDB" id="A0A518B313"/>
<proteinExistence type="predicted"/>
<sequence>MKAILLAGLPVLYLLHQDWFFWNDPRMLFGIFPAALAYQLGYTLVVCGWMTALVLFAWPKDADEPQPLSGGKEESR</sequence>
<accession>A0A518B313</accession>
<name>A0A518B313_9BACT</name>
<organism evidence="2 3">
    <name type="scientific">Kolteria novifilia</name>
    <dbReference type="NCBI Taxonomy" id="2527975"/>
    <lineage>
        <taxon>Bacteria</taxon>
        <taxon>Pseudomonadati</taxon>
        <taxon>Planctomycetota</taxon>
        <taxon>Planctomycetia</taxon>
        <taxon>Kolteriales</taxon>
        <taxon>Kolteriaceae</taxon>
        <taxon>Kolteria</taxon>
    </lineage>
</organism>
<reference evidence="2 3" key="1">
    <citation type="submission" date="2019-02" db="EMBL/GenBank/DDBJ databases">
        <title>Deep-cultivation of Planctomycetes and their phenomic and genomic characterization uncovers novel biology.</title>
        <authorList>
            <person name="Wiegand S."/>
            <person name="Jogler M."/>
            <person name="Boedeker C."/>
            <person name="Pinto D."/>
            <person name="Vollmers J."/>
            <person name="Rivas-Marin E."/>
            <person name="Kohn T."/>
            <person name="Peeters S.H."/>
            <person name="Heuer A."/>
            <person name="Rast P."/>
            <person name="Oberbeckmann S."/>
            <person name="Bunk B."/>
            <person name="Jeske O."/>
            <person name="Meyerdierks A."/>
            <person name="Storesund J.E."/>
            <person name="Kallscheuer N."/>
            <person name="Luecker S."/>
            <person name="Lage O.M."/>
            <person name="Pohl T."/>
            <person name="Merkel B.J."/>
            <person name="Hornburger P."/>
            <person name="Mueller R.-W."/>
            <person name="Bruemmer F."/>
            <person name="Labrenz M."/>
            <person name="Spormann A.M."/>
            <person name="Op den Camp H."/>
            <person name="Overmann J."/>
            <person name="Amann R."/>
            <person name="Jetten M.S.M."/>
            <person name="Mascher T."/>
            <person name="Medema M.H."/>
            <person name="Devos D.P."/>
            <person name="Kaster A.-K."/>
            <person name="Ovreas L."/>
            <person name="Rohde M."/>
            <person name="Galperin M.Y."/>
            <person name="Jogler C."/>
        </authorList>
    </citation>
    <scope>NUCLEOTIDE SEQUENCE [LARGE SCALE GENOMIC DNA]</scope>
    <source>
        <strain evidence="2 3">Pan216</strain>
    </source>
</reference>
<keyword evidence="1" id="KW-0812">Transmembrane</keyword>
<keyword evidence="1" id="KW-1133">Transmembrane helix</keyword>
<feature type="transmembrane region" description="Helical" evidence="1">
    <location>
        <begin position="36"/>
        <end position="58"/>
    </location>
</feature>
<dbReference type="RefSeq" id="WP_145257978.1">
    <property type="nucleotide sequence ID" value="NZ_CP036279.1"/>
</dbReference>
<keyword evidence="3" id="KW-1185">Reference proteome</keyword>
<dbReference type="OrthoDB" id="283209at2"/>
<keyword evidence="1" id="KW-0472">Membrane</keyword>
<evidence type="ECO:0000313" key="2">
    <source>
        <dbReference type="EMBL" id="QDU61379.1"/>
    </source>
</evidence>
<dbReference type="KEGG" id="knv:Pan216_22350"/>
<protein>
    <recommendedName>
        <fullName evidence="4">DUF3311 domain-containing protein</fullName>
    </recommendedName>
</protein>
<gene>
    <name evidence="2" type="ORF">Pan216_22350</name>
</gene>